<gene>
    <name evidence="1" type="ORF">JJL49_04455</name>
</gene>
<organism evidence="1 2">
    <name type="scientific">Enterobacter agglomerans</name>
    <name type="common">Erwinia herbicola</name>
    <name type="synonym">Pantoea agglomerans</name>
    <dbReference type="NCBI Taxonomy" id="549"/>
    <lineage>
        <taxon>Bacteria</taxon>
        <taxon>Pseudomonadati</taxon>
        <taxon>Pseudomonadota</taxon>
        <taxon>Gammaproteobacteria</taxon>
        <taxon>Enterobacterales</taxon>
        <taxon>Erwiniaceae</taxon>
        <taxon>Pantoea</taxon>
        <taxon>Pantoea agglomerans group</taxon>
    </lineage>
</organism>
<accession>A0ACC5RIU6</accession>
<dbReference type="EMBL" id="JAEOXF010000002">
    <property type="protein sequence ID" value="MBK4724481.1"/>
    <property type="molecule type" value="Genomic_DNA"/>
</dbReference>
<protein>
    <submittedName>
        <fullName evidence="1">Uncharacterized protein</fullName>
    </submittedName>
</protein>
<evidence type="ECO:0000313" key="2">
    <source>
        <dbReference type="Proteomes" id="UP000633731"/>
    </source>
</evidence>
<comment type="caution">
    <text evidence="1">The sequence shown here is derived from an EMBL/GenBank/DDBJ whole genome shotgun (WGS) entry which is preliminary data.</text>
</comment>
<dbReference type="Proteomes" id="UP000633731">
    <property type="component" value="Unassembled WGS sequence"/>
</dbReference>
<reference evidence="1" key="1">
    <citation type="submission" date="2021-01" db="EMBL/GenBank/DDBJ databases">
        <title>Draft genome of Pantoea agglomerans Eh 335.</title>
        <authorList>
            <person name="Emsley S.A."/>
            <person name="Oline D.K."/>
            <person name="Saw J.H."/>
            <person name="Ushijima B."/>
            <person name="Videau P."/>
            <person name="Koyack M.J."/>
        </authorList>
    </citation>
    <scope>NUCLEOTIDE SEQUENCE</scope>
    <source>
        <strain evidence="1">Eh 335</strain>
    </source>
</reference>
<proteinExistence type="predicted"/>
<name>A0ACC5RIU6_ENTAG</name>
<keyword evidence="2" id="KW-1185">Reference proteome</keyword>
<evidence type="ECO:0000313" key="1">
    <source>
        <dbReference type="EMBL" id="MBK4724481.1"/>
    </source>
</evidence>
<sequence>MSEARNNTIPHIIITGGAEQLPKSPPIGGGIYRAEPAFPRESYAGWGGVQVAYVPGQFVSYNSVTALGKETDGNIATARKNRSVDPAISINSANDSINASSAVSSDPRIVTSVLEVKKALEEFNQAESQRVAAEKELGTISKATAISIRKGIKECGLTKVHPNDYDAVLRMLQRVTNKAWERDVTGPTIKEINAKQRLLSQINKSNAAQETLNVKSGELRKVTVKATEDNDVKEAIKVSSEFLKEVTGKYGENASKISQELADAAKGKKLKNATEALEAWNKYQGDIDKKYSKADRAAVTKALESVSYSDVAKQMNKFSKVFGFIGNVNDATDLLLELNKSNKTGDWKPFFVKAETIVASRVAGVMVAFAFGLVAATPIGLIGFAVIMGVTSALIDEELINKFNSMF</sequence>